<dbReference type="EMBL" id="QFOI01000569">
    <property type="protein sequence ID" value="PZP40881.1"/>
    <property type="molecule type" value="Genomic_DNA"/>
</dbReference>
<evidence type="ECO:0000259" key="4">
    <source>
        <dbReference type="PROSITE" id="PS50203"/>
    </source>
</evidence>
<evidence type="ECO:0000256" key="1">
    <source>
        <dbReference type="PROSITE-ProRule" id="PRU00239"/>
    </source>
</evidence>
<dbReference type="PROSITE" id="PS50203">
    <property type="entry name" value="CALPAIN_CAT"/>
    <property type="match status" value="1"/>
</dbReference>
<evidence type="ECO:0000256" key="2">
    <source>
        <dbReference type="SAM" id="MobiDB-lite"/>
    </source>
</evidence>
<protein>
    <recommendedName>
        <fullName evidence="4">Calpain catalytic domain-containing protein</fullName>
    </recommendedName>
</protein>
<feature type="compositionally biased region" description="Low complexity" evidence="2">
    <location>
        <begin position="25"/>
        <end position="50"/>
    </location>
</feature>
<comment type="caution">
    <text evidence="1">Lacks conserved residue(s) required for the propagation of feature annotation.</text>
</comment>
<dbReference type="InterPro" id="IPR001300">
    <property type="entry name" value="Peptidase_C2_calpain_cat"/>
</dbReference>
<proteinExistence type="predicted"/>
<comment type="caution">
    <text evidence="5">The sequence shown here is derived from an EMBL/GenBank/DDBJ whole genome shotgun (WGS) entry which is preliminary data.</text>
</comment>
<dbReference type="Pfam" id="PF00648">
    <property type="entry name" value="Peptidase_C2"/>
    <property type="match status" value="1"/>
</dbReference>
<sequence>MKIRFFKLPALMIVIFLAASLTSCSKKGSGTGDTTTTTPTTPEGSSSTDSNIDDLMALSSGSTYSTKTSLGVHFQSLSEATSDQLTWLNDATKEPAVPKGKESTLTMLTSPVTLYPYGDPSPADCNQTALGDCSAISIFAELAYTNPSFIKSIIKDNGNSTYTVSMYSPNGTPIKVTVSNKFMSNLSNGTIVAVTGKSQIPTWSTVMEKALMKYIEVYKLVQTIEGIGSEYASPPFTGDG</sequence>
<dbReference type="SUPFAM" id="SSF54001">
    <property type="entry name" value="Cysteine proteinases"/>
    <property type="match status" value="1"/>
</dbReference>
<evidence type="ECO:0000313" key="5">
    <source>
        <dbReference type="EMBL" id="PZP40881.1"/>
    </source>
</evidence>
<dbReference type="Proteomes" id="UP000249645">
    <property type="component" value="Unassembled WGS sequence"/>
</dbReference>
<feature type="non-terminal residue" evidence="5">
    <location>
        <position position="240"/>
    </location>
</feature>
<dbReference type="PROSITE" id="PS51257">
    <property type="entry name" value="PROKAR_LIPOPROTEIN"/>
    <property type="match status" value="1"/>
</dbReference>
<gene>
    <name evidence="5" type="ORF">DI598_18915</name>
</gene>
<organism evidence="5 6">
    <name type="scientific">Pseudopedobacter saltans</name>
    <dbReference type="NCBI Taxonomy" id="151895"/>
    <lineage>
        <taxon>Bacteria</taxon>
        <taxon>Pseudomonadati</taxon>
        <taxon>Bacteroidota</taxon>
        <taxon>Sphingobacteriia</taxon>
        <taxon>Sphingobacteriales</taxon>
        <taxon>Sphingobacteriaceae</taxon>
        <taxon>Pseudopedobacter</taxon>
    </lineage>
</organism>
<dbReference type="InterPro" id="IPR038765">
    <property type="entry name" value="Papain-like_cys_pep_sf"/>
</dbReference>
<feature type="domain" description="Calpain catalytic" evidence="4">
    <location>
        <begin position="107"/>
        <end position="240"/>
    </location>
</feature>
<dbReference type="AlphaFoldDB" id="A0A2W5E9W7"/>
<keyword evidence="3" id="KW-0732">Signal</keyword>
<dbReference type="GO" id="GO:0004198">
    <property type="term" value="F:calcium-dependent cysteine-type endopeptidase activity"/>
    <property type="evidence" value="ECO:0007669"/>
    <property type="project" value="InterPro"/>
</dbReference>
<evidence type="ECO:0000313" key="6">
    <source>
        <dbReference type="Proteomes" id="UP000249645"/>
    </source>
</evidence>
<dbReference type="GO" id="GO:0006508">
    <property type="term" value="P:proteolysis"/>
    <property type="evidence" value="ECO:0007669"/>
    <property type="project" value="InterPro"/>
</dbReference>
<reference evidence="5 6" key="1">
    <citation type="submission" date="2017-11" db="EMBL/GenBank/DDBJ databases">
        <title>Infants hospitalized years apart are colonized by the same room-sourced microbial strains.</title>
        <authorList>
            <person name="Brooks B."/>
            <person name="Olm M.R."/>
            <person name="Firek B.A."/>
            <person name="Baker R."/>
            <person name="Thomas B.C."/>
            <person name="Morowitz M.J."/>
            <person name="Banfield J.F."/>
        </authorList>
    </citation>
    <scope>NUCLEOTIDE SEQUENCE [LARGE SCALE GENOMIC DNA]</scope>
    <source>
        <strain evidence="5">S2_009_000_R2_76</strain>
    </source>
</reference>
<evidence type="ECO:0000256" key="3">
    <source>
        <dbReference type="SAM" id="SignalP"/>
    </source>
</evidence>
<feature type="chain" id="PRO_5016137761" description="Calpain catalytic domain-containing protein" evidence="3">
    <location>
        <begin position="26"/>
        <end position="240"/>
    </location>
</feature>
<feature type="signal peptide" evidence="3">
    <location>
        <begin position="1"/>
        <end position="25"/>
    </location>
</feature>
<accession>A0A2W5E9W7</accession>
<feature type="region of interest" description="Disordered" evidence="2">
    <location>
        <begin position="25"/>
        <end position="52"/>
    </location>
</feature>
<name>A0A2W5E9W7_9SPHI</name>